<protein>
    <submittedName>
        <fullName evidence="1">Uncharacterized protein</fullName>
    </submittedName>
</protein>
<organism evidence="1 3">
    <name type="scientific">Pyrenophora tritici-repentis</name>
    <dbReference type="NCBI Taxonomy" id="45151"/>
    <lineage>
        <taxon>Eukaryota</taxon>
        <taxon>Fungi</taxon>
        <taxon>Dikarya</taxon>
        <taxon>Ascomycota</taxon>
        <taxon>Pezizomycotina</taxon>
        <taxon>Dothideomycetes</taxon>
        <taxon>Pleosporomycetidae</taxon>
        <taxon>Pleosporales</taxon>
        <taxon>Pleosporineae</taxon>
        <taxon>Pleosporaceae</taxon>
        <taxon>Pyrenophora</taxon>
    </lineage>
</organism>
<dbReference type="Proteomes" id="UP000245464">
    <property type="component" value="Chromosome 1"/>
</dbReference>
<sequence>MASKDQKFAIVQTDNAGAYSPNYLEKLHSGFEVDGPATMNCEPETAQNQQLSTTSSFFRLPRELRDQIYDYAFGEIGTKFRTRNMYILARRESREMRQGLPNWLRTNKQICYEALAFFGSTHVFTDEPLYEEWTDEPPYEEWTSSADSDLTTPLVFNKDIIRNVGWSHTYFQPGDPFLVLLRQLDVTVSTLHLEWFPYMGYWNTSSIDDQIAEWAAVHLHSREGSLRKVKIDVIVCEHPWDAEGDTFMSSVKVGENHHVVLELSGRGLYTQWEERRS</sequence>
<proteinExistence type="predicted"/>
<dbReference type="EMBL" id="NQIK02000001">
    <property type="protein sequence ID" value="KAF7577675.1"/>
    <property type="molecule type" value="Genomic_DNA"/>
</dbReference>
<reference evidence="1 3" key="1">
    <citation type="journal article" date="2018" name="BMC Genomics">
        <title>Comparative genomics of the wheat fungal pathogen Pyrenophora tritici-repentis reveals chromosomal variations and genome plasticity.</title>
        <authorList>
            <person name="Moolhuijzen P."/>
            <person name="See P.T."/>
            <person name="Hane J.K."/>
            <person name="Shi G."/>
            <person name="Liu Z."/>
            <person name="Oliver R.P."/>
            <person name="Moffat C.S."/>
        </authorList>
    </citation>
    <scope>NUCLEOTIDE SEQUENCE [LARGE SCALE GENOMIC DNA]</scope>
    <source>
        <strain evidence="1">M4</strain>
    </source>
</reference>
<reference evidence="2" key="2">
    <citation type="submission" date="2021-05" db="EMBL/GenBank/DDBJ databases">
        <authorList>
            <person name="Moolhuijzen P.M."/>
            <person name="Moffat C.S."/>
        </authorList>
    </citation>
    <scope>NUCLEOTIDE SEQUENCE</scope>
    <source>
        <strain evidence="2">86-124</strain>
    </source>
</reference>
<keyword evidence="4" id="KW-1185">Reference proteome</keyword>
<name>A0A317AJE4_9PLEO</name>
<dbReference type="EMBL" id="NRDI02000009">
    <property type="protein sequence ID" value="KAI1513606.1"/>
    <property type="molecule type" value="Genomic_DNA"/>
</dbReference>
<reference evidence="4" key="4">
    <citation type="journal article" date="2022" name="Microb. Genom.">
        <title>A global pangenome for the wheat fungal pathogen Pyrenophora tritici-repentis and prediction of effector protein structural homology.</title>
        <authorList>
            <person name="Moolhuijzen P.M."/>
            <person name="See P.T."/>
            <person name="Shi G."/>
            <person name="Powell H.R."/>
            <person name="Cockram J."/>
            <person name="Jorgensen L.N."/>
            <person name="Benslimane H."/>
            <person name="Strelkov S.E."/>
            <person name="Turner J."/>
            <person name="Liu Z."/>
            <person name="Moffat C.S."/>
        </authorList>
    </citation>
    <scope>NUCLEOTIDE SEQUENCE [LARGE SCALE GENOMIC DNA]</scope>
</reference>
<dbReference type="AlphaFoldDB" id="A0A317AJE4"/>
<evidence type="ECO:0000313" key="3">
    <source>
        <dbReference type="Proteomes" id="UP000245464"/>
    </source>
</evidence>
<evidence type="ECO:0000313" key="4">
    <source>
        <dbReference type="Proteomes" id="UP000249757"/>
    </source>
</evidence>
<dbReference type="Proteomes" id="UP000249757">
    <property type="component" value="Unassembled WGS sequence"/>
</dbReference>
<comment type="caution">
    <text evidence="1">The sequence shown here is derived from an EMBL/GenBank/DDBJ whole genome shotgun (WGS) entry which is preliminary data.</text>
</comment>
<gene>
    <name evidence="2" type="ORF">Ptr86124_007508</name>
    <name evidence="1" type="ORF">PtrM4_019150</name>
</gene>
<dbReference type="PANTHER" id="PTHR42085:SF2">
    <property type="entry name" value="F-BOX DOMAIN-CONTAINING PROTEIN"/>
    <property type="match status" value="1"/>
</dbReference>
<evidence type="ECO:0000313" key="2">
    <source>
        <dbReference type="EMBL" id="KAI1513606.1"/>
    </source>
</evidence>
<accession>A0A317AJE4</accession>
<dbReference type="PANTHER" id="PTHR42085">
    <property type="entry name" value="F-BOX DOMAIN-CONTAINING PROTEIN"/>
    <property type="match status" value="1"/>
</dbReference>
<dbReference type="InterPro" id="IPR038883">
    <property type="entry name" value="AN11006-like"/>
</dbReference>
<evidence type="ECO:0000313" key="1">
    <source>
        <dbReference type="EMBL" id="KAF7577675.1"/>
    </source>
</evidence>
<reference evidence="2" key="3">
    <citation type="journal article" date="2022" name="bioRxiv">
        <title>A global pangenome for the wheat fungal pathogen Pyrenophora tritici-repentis and prediction of effector protein structural homology.</title>
        <authorList>
            <person name="Moolhuijzen P."/>
            <person name="See P.T."/>
            <person name="Shi G."/>
            <person name="Powell H.R."/>
            <person name="Cockram J."/>
            <person name="Jorgensen L.N."/>
            <person name="Benslimane H."/>
            <person name="Strelkov S.E."/>
            <person name="Turner J."/>
            <person name="Liu Z."/>
            <person name="Moffat C.S."/>
        </authorList>
    </citation>
    <scope>NUCLEOTIDE SEQUENCE</scope>
    <source>
        <strain evidence="2">86-124</strain>
    </source>
</reference>